<feature type="non-terminal residue" evidence="2">
    <location>
        <position position="1"/>
    </location>
</feature>
<sequence>VLNDEKGCSASDLEKLRTRNEKLEAKVVKDKNALSDYQEKYRIYVEQVTELQETKVELEKLQKKMEELKVNSTEEKKKLKDEVDALKSAMAPIADEPEAA</sequence>
<feature type="coiled-coil region" evidence="1">
    <location>
        <begin position="13"/>
        <end position="89"/>
    </location>
</feature>
<name>A0A392SNZ8_9FABA</name>
<evidence type="ECO:0000256" key="1">
    <source>
        <dbReference type="SAM" id="Coils"/>
    </source>
</evidence>
<dbReference type="AlphaFoldDB" id="A0A392SNZ8"/>
<feature type="non-terminal residue" evidence="2">
    <location>
        <position position="100"/>
    </location>
</feature>
<proteinExistence type="predicted"/>
<keyword evidence="1" id="KW-0175">Coiled coil</keyword>
<protein>
    <submittedName>
        <fullName evidence="2">Uncharacterized protein</fullName>
    </submittedName>
</protein>
<dbReference type="Proteomes" id="UP000265520">
    <property type="component" value="Unassembled WGS sequence"/>
</dbReference>
<dbReference type="EMBL" id="LXQA010418831">
    <property type="protein sequence ID" value="MCI50593.1"/>
    <property type="molecule type" value="Genomic_DNA"/>
</dbReference>
<reference evidence="2 3" key="1">
    <citation type="journal article" date="2018" name="Front. Plant Sci.">
        <title>Red Clover (Trifolium pratense) and Zigzag Clover (T. medium) - A Picture of Genomic Similarities and Differences.</title>
        <authorList>
            <person name="Dluhosova J."/>
            <person name="Istvanek J."/>
            <person name="Nedelnik J."/>
            <person name="Repkova J."/>
        </authorList>
    </citation>
    <scope>NUCLEOTIDE SEQUENCE [LARGE SCALE GENOMIC DNA]</scope>
    <source>
        <strain evidence="3">cv. 10/8</strain>
        <tissue evidence="2">Leaf</tissue>
    </source>
</reference>
<keyword evidence="3" id="KW-1185">Reference proteome</keyword>
<evidence type="ECO:0000313" key="2">
    <source>
        <dbReference type="EMBL" id="MCI50593.1"/>
    </source>
</evidence>
<evidence type="ECO:0000313" key="3">
    <source>
        <dbReference type="Proteomes" id="UP000265520"/>
    </source>
</evidence>
<organism evidence="2 3">
    <name type="scientific">Trifolium medium</name>
    <dbReference type="NCBI Taxonomy" id="97028"/>
    <lineage>
        <taxon>Eukaryota</taxon>
        <taxon>Viridiplantae</taxon>
        <taxon>Streptophyta</taxon>
        <taxon>Embryophyta</taxon>
        <taxon>Tracheophyta</taxon>
        <taxon>Spermatophyta</taxon>
        <taxon>Magnoliopsida</taxon>
        <taxon>eudicotyledons</taxon>
        <taxon>Gunneridae</taxon>
        <taxon>Pentapetalae</taxon>
        <taxon>rosids</taxon>
        <taxon>fabids</taxon>
        <taxon>Fabales</taxon>
        <taxon>Fabaceae</taxon>
        <taxon>Papilionoideae</taxon>
        <taxon>50 kb inversion clade</taxon>
        <taxon>NPAAA clade</taxon>
        <taxon>Hologalegina</taxon>
        <taxon>IRL clade</taxon>
        <taxon>Trifolieae</taxon>
        <taxon>Trifolium</taxon>
    </lineage>
</organism>
<comment type="caution">
    <text evidence="2">The sequence shown here is derived from an EMBL/GenBank/DDBJ whole genome shotgun (WGS) entry which is preliminary data.</text>
</comment>
<accession>A0A392SNZ8</accession>